<comment type="caution">
    <text evidence="1">The sequence shown here is derived from an EMBL/GenBank/DDBJ whole genome shotgun (WGS) entry which is preliminary data.</text>
</comment>
<proteinExistence type="predicted"/>
<dbReference type="AlphaFoldDB" id="A0A815ZZL0"/>
<sequence>EQRSTQCTYLQQGHNYLSDTNSLYINFYSRTPTVRGGFWIIYEGWNFIIRFLLNNRTFFCF</sequence>
<feature type="non-terminal residue" evidence="1">
    <location>
        <position position="1"/>
    </location>
</feature>
<evidence type="ECO:0000313" key="2">
    <source>
        <dbReference type="Proteomes" id="UP000663889"/>
    </source>
</evidence>
<evidence type="ECO:0000313" key="1">
    <source>
        <dbReference type="EMBL" id="CAF1588996.1"/>
    </source>
</evidence>
<reference evidence="1" key="1">
    <citation type="submission" date="2021-02" db="EMBL/GenBank/DDBJ databases">
        <authorList>
            <person name="Nowell W R."/>
        </authorList>
    </citation>
    <scope>NUCLEOTIDE SEQUENCE</scope>
</reference>
<dbReference type="EMBL" id="CAJNOU010022047">
    <property type="protein sequence ID" value="CAF1588996.1"/>
    <property type="molecule type" value="Genomic_DNA"/>
</dbReference>
<gene>
    <name evidence="1" type="ORF">SEV965_LOCUS40083</name>
</gene>
<accession>A0A815ZZL0</accession>
<dbReference type="Proteomes" id="UP000663889">
    <property type="component" value="Unassembled WGS sequence"/>
</dbReference>
<name>A0A815ZZL0_9BILA</name>
<protein>
    <submittedName>
        <fullName evidence="1">Uncharacterized protein</fullName>
    </submittedName>
</protein>
<organism evidence="1 2">
    <name type="scientific">Rotaria sordida</name>
    <dbReference type="NCBI Taxonomy" id="392033"/>
    <lineage>
        <taxon>Eukaryota</taxon>
        <taxon>Metazoa</taxon>
        <taxon>Spiralia</taxon>
        <taxon>Gnathifera</taxon>
        <taxon>Rotifera</taxon>
        <taxon>Eurotatoria</taxon>
        <taxon>Bdelloidea</taxon>
        <taxon>Philodinida</taxon>
        <taxon>Philodinidae</taxon>
        <taxon>Rotaria</taxon>
    </lineage>
</organism>